<evidence type="ECO:0000313" key="3">
    <source>
        <dbReference type="Proteomes" id="UP000480684"/>
    </source>
</evidence>
<dbReference type="AlphaFoldDB" id="A0A7C9QVC2"/>
<comment type="caution">
    <text evidence="2">The sequence shown here is derived from an EMBL/GenBank/DDBJ whole genome shotgun (WGS) entry which is preliminary data.</text>
</comment>
<name>A0A7C9QVC2_9PROT</name>
<sequence length="89" mass="9452">MLKMMIVAVVGLLVAALATNPDEIAHSRAMVQHVKTKCADNTMARALCGGVASLATMGVVYEDHILYSSARMGEIETLGVFGKVMVVDE</sequence>
<gene>
    <name evidence="2" type="ORF">G4223_14465</name>
</gene>
<proteinExistence type="predicted"/>
<evidence type="ECO:0000313" key="2">
    <source>
        <dbReference type="EMBL" id="NFV81317.1"/>
    </source>
</evidence>
<dbReference type="RefSeq" id="WP_163681210.1">
    <property type="nucleotide sequence ID" value="NZ_JAAIYP010000039.1"/>
</dbReference>
<feature type="signal peptide" evidence="1">
    <location>
        <begin position="1"/>
        <end position="18"/>
    </location>
</feature>
<evidence type="ECO:0000256" key="1">
    <source>
        <dbReference type="SAM" id="SignalP"/>
    </source>
</evidence>
<dbReference type="EMBL" id="JAAIYP010000039">
    <property type="protein sequence ID" value="NFV81317.1"/>
    <property type="molecule type" value="Genomic_DNA"/>
</dbReference>
<keyword evidence="3" id="KW-1185">Reference proteome</keyword>
<dbReference type="Proteomes" id="UP000480684">
    <property type="component" value="Unassembled WGS sequence"/>
</dbReference>
<feature type="chain" id="PRO_5028947826" evidence="1">
    <location>
        <begin position="19"/>
        <end position="89"/>
    </location>
</feature>
<reference evidence="2 3" key="1">
    <citation type="submission" date="2020-02" db="EMBL/GenBank/DDBJ databases">
        <authorList>
            <person name="Dziuba M."/>
            <person name="Kuznetsov B."/>
            <person name="Mardanov A."/>
            <person name="Ravin N."/>
            <person name="Grouzdev D."/>
        </authorList>
    </citation>
    <scope>NUCLEOTIDE SEQUENCE [LARGE SCALE GENOMIC DNA]</scope>
    <source>
        <strain evidence="2 3">SpK</strain>
    </source>
</reference>
<accession>A0A7C9QVC2</accession>
<organism evidence="2 3">
    <name type="scientific">Magnetospirillum aberrantis SpK</name>
    <dbReference type="NCBI Taxonomy" id="908842"/>
    <lineage>
        <taxon>Bacteria</taxon>
        <taxon>Pseudomonadati</taxon>
        <taxon>Pseudomonadota</taxon>
        <taxon>Alphaproteobacteria</taxon>
        <taxon>Rhodospirillales</taxon>
        <taxon>Rhodospirillaceae</taxon>
        <taxon>Magnetospirillum</taxon>
    </lineage>
</organism>
<protein>
    <submittedName>
        <fullName evidence="2">Uncharacterized protein</fullName>
    </submittedName>
</protein>
<keyword evidence="1" id="KW-0732">Signal</keyword>